<evidence type="ECO:0000256" key="6">
    <source>
        <dbReference type="ARBA" id="ARBA00022553"/>
    </source>
</evidence>
<evidence type="ECO:0000256" key="8">
    <source>
        <dbReference type="ARBA" id="ARBA00022679"/>
    </source>
</evidence>
<gene>
    <name evidence="18" type="ORF">SAMN02194393_01503</name>
</gene>
<sequence>MDKAYVQEIALKMIGHAGDAFSYYFQALDEAKKHNYDKSNKLIEEGNSSLNKAHNLQTEMLSKEAGGEDSAYSIIMVHAQDHLMNSILVKKLIVELIEMRKLHN</sequence>
<keyword evidence="19" id="KW-1185">Reference proteome</keyword>
<evidence type="ECO:0000256" key="15">
    <source>
        <dbReference type="PIRSR" id="PIRSR000699-1"/>
    </source>
</evidence>
<accession>A0A1T5JZS8</accession>
<evidence type="ECO:0000256" key="17">
    <source>
        <dbReference type="PROSITE-ProRule" id="PRU00418"/>
    </source>
</evidence>
<evidence type="ECO:0000256" key="9">
    <source>
        <dbReference type="ARBA" id="ARBA00022683"/>
    </source>
</evidence>
<reference evidence="19" key="1">
    <citation type="submission" date="2017-02" db="EMBL/GenBank/DDBJ databases">
        <authorList>
            <person name="Varghese N."/>
            <person name="Submissions S."/>
        </authorList>
    </citation>
    <scope>NUCLEOTIDE SEQUENCE [LARGE SCALE GENOMIC DNA]</scope>
    <source>
        <strain evidence="19">M1</strain>
    </source>
</reference>
<dbReference type="SUPFAM" id="SSF46973">
    <property type="entry name" value="Enzyme IIa from lactose specific PTS, IIa-lac"/>
    <property type="match status" value="1"/>
</dbReference>
<dbReference type="InterPro" id="IPR036542">
    <property type="entry name" value="PTS_IIA_lac/cel_sf"/>
</dbReference>
<dbReference type="EMBL" id="FUZT01000003">
    <property type="protein sequence ID" value="SKC56931.1"/>
    <property type="molecule type" value="Genomic_DNA"/>
</dbReference>
<dbReference type="GO" id="GO:0016740">
    <property type="term" value="F:transferase activity"/>
    <property type="evidence" value="ECO:0007669"/>
    <property type="project" value="UniProtKB-KW"/>
</dbReference>
<dbReference type="GO" id="GO:0009401">
    <property type="term" value="P:phosphoenolpyruvate-dependent sugar phosphotransferase system"/>
    <property type="evidence" value="ECO:0007669"/>
    <property type="project" value="UniProtKB-KW"/>
</dbReference>
<evidence type="ECO:0000256" key="7">
    <source>
        <dbReference type="ARBA" id="ARBA00022597"/>
    </source>
</evidence>
<evidence type="ECO:0000313" key="18">
    <source>
        <dbReference type="EMBL" id="SKC56931.1"/>
    </source>
</evidence>
<keyword evidence="7" id="KW-0762">Sugar transport</keyword>
<comment type="subunit">
    <text evidence="2">Homotrimer.</text>
</comment>
<dbReference type="PANTHER" id="PTHR34382:SF9">
    <property type="entry name" value="PHOSPHOTRANSFERASE SYSTEM SUGAR-SPECIFIC EII COMPONENT"/>
    <property type="match status" value="1"/>
</dbReference>
<name>A0A1T5JZS8_9FIRM</name>
<organism evidence="18 19">
    <name type="scientific">Maledivibacter halophilus</name>
    <dbReference type="NCBI Taxonomy" id="36842"/>
    <lineage>
        <taxon>Bacteria</taxon>
        <taxon>Bacillati</taxon>
        <taxon>Bacillota</taxon>
        <taxon>Clostridia</taxon>
        <taxon>Peptostreptococcales</taxon>
        <taxon>Caminicellaceae</taxon>
        <taxon>Maledivibacter</taxon>
    </lineage>
</organism>
<evidence type="ECO:0000256" key="16">
    <source>
        <dbReference type="PIRSR" id="PIRSR000699-2"/>
    </source>
</evidence>
<dbReference type="Pfam" id="PF02255">
    <property type="entry name" value="PTS_IIA"/>
    <property type="match status" value="1"/>
</dbReference>
<feature type="modified residue" description="Phosphohistidine; by HPr" evidence="17">
    <location>
        <position position="78"/>
    </location>
</feature>
<evidence type="ECO:0000256" key="13">
    <source>
        <dbReference type="ARBA" id="ARBA00031467"/>
    </source>
</evidence>
<dbReference type="RefSeq" id="WP_170917316.1">
    <property type="nucleotide sequence ID" value="NZ_FUZT01000003.1"/>
</dbReference>
<feature type="active site" description="Tele-phosphohistidine intermediate" evidence="15">
    <location>
        <position position="78"/>
    </location>
</feature>
<evidence type="ECO:0000256" key="5">
    <source>
        <dbReference type="ARBA" id="ARBA00022490"/>
    </source>
</evidence>
<keyword evidence="10 16" id="KW-0479">Metal-binding</keyword>
<protein>
    <recommendedName>
        <fullName evidence="3">PTS system lactose-specific EIIA component</fullName>
    </recommendedName>
    <alternativeName>
        <fullName evidence="12">EIIA-Lac</fullName>
    </alternativeName>
    <alternativeName>
        <fullName evidence="14">EIII-Lac</fullName>
    </alternativeName>
    <alternativeName>
        <fullName evidence="13">Lactose-specific phosphotransferase enzyme IIA component</fullName>
    </alternativeName>
</protein>
<evidence type="ECO:0000256" key="12">
    <source>
        <dbReference type="ARBA" id="ARBA00030293"/>
    </source>
</evidence>
<keyword evidence="8" id="KW-0808">Transferase</keyword>
<dbReference type="Proteomes" id="UP000190285">
    <property type="component" value="Unassembled WGS sequence"/>
</dbReference>
<evidence type="ECO:0000256" key="11">
    <source>
        <dbReference type="ARBA" id="ARBA00022842"/>
    </source>
</evidence>
<keyword evidence="5" id="KW-0963">Cytoplasm</keyword>
<evidence type="ECO:0000256" key="14">
    <source>
        <dbReference type="ARBA" id="ARBA00032708"/>
    </source>
</evidence>
<evidence type="ECO:0000313" key="19">
    <source>
        <dbReference type="Proteomes" id="UP000190285"/>
    </source>
</evidence>
<dbReference type="GO" id="GO:0005737">
    <property type="term" value="C:cytoplasm"/>
    <property type="evidence" value="ECO:0007669"/>
    <property type="project" value="UniProtKB-SubCell"/>
</dbReference>
<keyword evidence="9" id="KW-0598">Phosphotransferase system</keyword>
<dbReference type="AlphaFoldDB" id="A0A1T5JZS8"/>
<dbReference type="CDD" id="cd00215">
    <property type="entry name" value="PTS_IIA_lac"/>
    <property type="match status" value="1"/>
</dbReference>
<dbReference type="Gene3D" id="1.20.58.80">
    <property type="entry name" value="Phosphotransferase system, lactose/cellobiose-type IIA subunit"/>
    <property type="match status" value="1"/>
</dbReference>
<dbReference type="InterPro" id="IPR003188">
    <property type="entry name" value="PTS_IIA_lac/cel"/>
</dbReference>
<evidence type="ECO:0000256" key="2">
    <source>
        <dbReference type="ARBA" id="ARBA00011233"/>
    </source>
</evidence>
<dbReference type="PANTHER" id="PTHR34382">
    <property type="entry name" value="PTS SYSTEM N,N'-DIACETYLCHITOBIOSE-SPECIFIC EIIA COMPONENT"/>
    <property type="match status" value="1"/>
</dbReference>
<dbReference type="PROSITE" id="PS51095">
    <property type="entry name" value="PTS_EIIA_TYPE_3"/>
    <property type="match status" value="1"/>
</dbReference>
<proteinExistence type="predicted"/>
<evidence type="ECO:0000256" key="10">
    <source>
        <dbReference type="ARBA" id="ARBA00022723"/>
    </source>
</evidence>
<keyword evidence="6" id="KW-0597">Phosphoprotein</keyword>
<keyword evidence="11 16" id="KW-0460">Magnesium</keyword>
<comment type="subcellular location">
    <subcellularLocation>
        <location evidence="1">Cytoplasm</location>
    </subcellularLocation>
</comment>
<dbReference type="GO" id="GO:0046872">
    <property type="term" value="F:metal ion binding"/>
    <property type="evidence" value="ECO:0007669"/>
    <property type="project" value="UniProtKB-KW"/>
</dbReference>
<evidence type="ECO:0000256" key="3">
    <source>
        <dbReference type="ARBA" id="ARBA00014322"/>
    </source>
</evidence>
<dbReference type="PIRSF" id="PIRSF000699">
    <property type="entry name" value="PTS_IILac_III"/>
    <property type="match status" value="1"/>
</dbReference>
<evidence type="ECO:0000256" key="4">
    <source>
        <dbReference type="ARBA" id="ARBA00022448"/>
    </source>
</evidence>
<dbReference type="STRING" id="36842.SAMN02194393_01503"/>
<comment type="cofactor">
    <cofactor evidence="16">
        <name>Mg(2+)</name>
        <dbReference type="ChEBI" id="CHEBI:18420"/>
    </cofactor>
    <text evidence="16">Binds 1 Mg(2+) ion per trimer.</text>
</comment>
<feature type="binding site" evidence="16">
    <location>
        <position position="81"/>
    </location>
    <ligand>
        <name>Mg(2+)</name>
        <dbReference type="ChEBI" id="CHEBI:18420"/>
        <note>ligand shared between all trimeric partners</note>
    </ligand>
</feature>
<evidence type="ECO:0000256" key="1">
    <source>
        <dbReference type="ARBA" id="ARBA00004496"/>
    </source>
</evidence>
<keyword evidence="4" id="KW-0813">Transport</keyword>